<dbReference type="Gene3D" id="3.40.630.30">
    <property type="match status" value="1"/>
</dbReference>
<dbReference type="Pfam" id="PF00583">
    <property type="entry name" value="Acetyltransf_1"/>
    <property type="match status" value="1"/>
</dbReference>
<accession>A0ABP3RU27</accession>
<dbReference type="PROSITE" id="PS51186">
    <property type="entry name" value="GNAT"/>
    <property type="match status" value="1"/>
</dbReference>
<feature type="domain" description="N-acetyltransferase" evidence="1">
    <location>
        <begin position="14"/>
        <end position="187"/>
    </location>
</feature>
<protein>
    <submittedName>
        <fullName evidence="2">N-acetyltransferase</fullName>
    </submittedName>
</protein>
<dbReference type="SUPFAM" id="SSF55729">
    <property type="entry name" value="Acyl-CoA N-acyltransferases (Nat)"/>
    <property type="match status" value="1"/>
</dbReference>
<evidence type="ECO:0000313" key="3">
    <source>
        <dbReference type="Proteomes" id="UP001424441"/>
    </source>
</evidence>
<dbReference type="EMBL" id="BAAADE010000012">
    <property type="protein sequence ID" value="GAA0614226.1"/>
    <property type="molecule type" value="Genomic_DNA"/>
</dbReference>
<comment type="caution">
    <text evidence="2">The sequence shown here is derived from an EMBL/GenBank/DDBJ whole genome shotgun (WGS) entry which is preliminary data.</text>
</comment>
<reference evidence="3" key="1">
    <citation type="journal article" date="2019" name="Int. J. Syst. Evol. Microbiol.">
        <title>The Global Catalogue of Microorganisms (GCM) 10K type strain sequencing project: providing services to taxonomists for standard genome sequencing and annotation.</title>
        <authorList>
            <consortium name="The Broad Institute Genomics Platform"/>
            <consortium name="The Broad Institute Genome Sequencing Center for Infectious Disease"/>
            <person name="Wu L."/>
            <person name="Ma J."/>
        </authorList>
    </citation>
    <scope>NUCLEOTIDE SEQUENCE [LARGE SCALE GENOMIC DNA]</scope>
    <source>
        <strain evidence="3">JCM 15115</strain>
    </source>
</reference>
<dbReference type="CDD" id="cd04301">
    <property type="entry name" value="NAT_SF"/>
    <property type="match status" value="1"/>
</dbReference>
<proteinExistence type="predicted"/>
<gene>
    <name evidence="2" type="ORF">GCM10008943_31850</name>
</gene>
<evidence type="ECO:0000259" key="1">
    <source>
        <dbReference type="PROSITE" id="PS51186"/>
    </source>
</evidence>
<dbReference type="InterPro" id="IPR000182">
    <property type="entry name" value="GNAT_dom"/>
</dbReference>
<keyword evidence="3" id="KW-1185">Reference proteome</keyword>
<name>A0ABP3RU27_9HYPH</name>
<dbReference type="Proteomes" id="UP001424441">
    <property type="component" value="Unassembled WGS sequence"/>
</dbReference>
<organism evidence="2 3">
    <name type="scientific">Paenochrobactrum glaciei</name>
    <dbReference type="NCBI Taxonomy" id="486407"/>
    <lineage>
        <taxon>Bacteria</taxon>
        <taxon>Pseudomonadati</taxon>
        <taxon>Pseudomonadota</taxon>
        <taxon>Alphaproteobacteria</taxon>
        <taxon>Hyphomicrobiales</taxon>
        <taxon>Brucellaceae</taxon>
        <taxon>Paenochrobactrum</taxon>
    </lineage>
</organism>
<sequence length="187" mass="21809">MHKVRGLENTMGDITIRRLERHEVENVWQIERREIVEDVYYFADGKLQSRPEFYDTRDWPEGEPELYTPILLDCFDHGGVFLGAFHQDKLIAVGVMDARPVQDYPDLRQLPFLHVSHDWRGQKLASKLYALCLNIAKEQGAAGFYISATSTRRTVDFYMRQGGVPTAKPDRTLYELEPDDIHLIHRF</sequence>
<dbReference type="InterPro" id="IPR016181">
    <property type="entry name" value="Acyl_CoA_acyltransferase"/>
</dbReference>
<evidence type="ECO:0000313" key="2">
    <source>
        <dbReference type="EMBL" id="GAA0614226.1"/>
    </source>
</evidence>